<dbReference type="GO" id="GO:0005634">
    <property type="term" value="C:nucleus"/>
    <property type="evidence" value="ECO:0007669"/>
    <property type="project" value="UniProtKB-SubCell"/>
</dbReference>
<dbReference type="GO" id="GO:0006357">
    <property type="term" value="P:regulation of transcription by RNA polymerase II"/>
    <property type="evidence" value="ECO:0007669"/>
    <property type="project" value="TreeGrafter"/>
</dbReference>
<feature type="domain" description="MADF" evidence="2">
    <location>
        <begin position="13"/>
        <end position="102"/>
    </location>
</feature>
<name>A0A336LRG4_CULSO</name>
<dbReference type="InterPro" id="IPR006578">
    <property type="entry name" value="MADF-dom"/>
</dbReference>
<dbReference type="InterPro" id="IPR039353">
    <property type="entry name" value="TF_Adf1"/>
</dbReference>
<evidence type="ECO:0000259" key="2">
    <source>
        <dbReference type="PROSITE" id="PS51029"/>
    </source>
</evidence>
<gene>
    <name evidence="4" type="primary">CSON015056</name>
</gene>
<dbReference type="SMART" id="SM00595">
    <property type="entry name" value="MADF"/>
    <property type="match status" value="1"/>
</dbReference>
<dbReference type="EMBL" id="UFQT01000091">
    <property type="protein sequence ID" value="SSX19541.1"/>
    <property type="molecule type" value="Genomic_DNA"/>
</dbReference>
<evidence type="ECO:0000256" key="1">
    <source>
        <dbReference type="PROSITE-ProRule" id="PRU00371"/>
    </source>
</evidence>
<keyword evidence="1" id="KW-0539">Nucleus</keyword>
<dbReference type="PROSITE" id="PS51031">
    <property type="entry name" value="BESS"/>
    <property type="match status" value="1"/>
</dbReference>
<dbReference type="VEuPathDB" id="VectorBase:CSON015056"/>
<dbReference type="InterPro" id="IPR004210">
    <property type="entry name" value="BESS_motif"/>
</dbReference>
<dbReference type="PANTHER" id="PTHR12243:SF60">
    <property type="entry name" value="SI:CH211-15D5.12-RELATED"/>
    <property type="match status" value="1"/>
</dbReference>
<reference evidence="4" key="1">
    <citation type="submission" date="2018-07" db="EMBL/GenBank/DDBJ databases">
        <authorList>
            <person name="Quirk P.G."/>
            <person name="Krulwich T.A."/>
        </authorList>
    </citation>
    <scope>NUCLEOTIDE SEQUENCE</scope>
</reference>
<dbReference type="AlphaFoldDB" id="A0A336LRG4"/>
<feature type="domain" description="BESS" evidence="3">
    <location>
        <begin position="236"/>
        <end position="274"/>
    </location>
</feature>
<organism evidence="4">
    <name type="scientific">Culicoides sonorensis</name>
    <name type="common">Biting midge</name>
    <dbReference type="NCBI Taxonomy" id="179676"/>
    <lineage>
        <taxon>Eukaryota</taxon>
        <taxon>Metazoa</taxon>
        <taxon>Ecdysozoa</taxon>
        <taxon>Arthropoda</taxon>
        <taxon>Hexapoda</taxon>
        <taxon>Insecta</taxon>
        <taxon>Pterygota</taxon>
        <taxon>Neoptera</taxon>
        <taxon>Endopterygota</taxon>
        <taxon>Diptera</taxon>
        <taxon>Nematocera</taxon>
        <taxon>Chironomoidea</taxon>
        <taxon>Ceratopogonidae</taxon>
        <taxon>Ceratopogoninae</taxon>
        <taxon>Culicoides</taxon>
        <taxon>Monoculicoides</taxon>
    </lineage>
</organism>
<comment type="subcellular location">
    <subcellularLocation>
        <location evidence="1">Nucleus</location>
    </subcellularLocation>
</comment>
<protein>
    <submittedName>
        <fullName evidence="4">CSON015056 protein</fullName>
    </submittedName>
</protein>
<accession>A0A336LRG4</accession>
<proteinExistence type="predicted"/>
<dbReference type="GO" id="GO:0005667">
    <property type="term" value="C:transcription regulator complex"/>
    <property type="evidence" value="ECO:0007669"/>
    <property type="project" value="TreeGrafter"/>
</dbReference>
<evidence type="ECO:0000259" key="3">
    <source>
        <dbReference type="PROSITE" id="PS51031"/>
    </source>
</evidence>
<dbReference type="GO" id="GO:0003677">
    <property type="term" value="F:DNA binding"/>
    <property type="evidence" value="ECO:0007669"/>
    <property type="project" value="InterPro"/>
</dbReference>
<dbReference type="PROSITE" id="PS51029">
    <property type="entry name" value="MADF"/>
    <property type="match status" value="1"/>
</dbReference>
<evidence type="ECO:0000313" key="4">
    <source>
        <dbReference type="EMBL" id="SSX19541.1"/>
    </source>
</evidence>
<dbReference type="PANTHER" id="PTHR12243">
    <property type="entry name" value="MADF DOMAIN TRANSCRIPTION FACTOR"/>
    <property type="match status" value="1"/>
</dbReference>
<dbReference type="OMA" id="ADHNFFQ"/>
<dbReference type="Pfam" id="PF10545">
    <property type="entry name" value="MADF_DNA_bdg"/>
    <property type="match status" value="1"/>
</dbReference>
<sequence>MPKLNREQVFNQQFVRCVKAHKCLYDHTSIEYRQRDLYEKAWEDVSKKCGESVMACRRRWRNLKTSTCRYIKQLSNAKLNDSSEHKEYYLYNDMKFVVPFLKTKGEMDDTADESIILESNSKTVKAEKSSKRPKKKVKYEEYELVTAEEGEFIIQQSTGDGHDSGEIDETNIIRIEHDQDLINIDEVKGASGPESETEDVDIGETTSHVVQVEKESPKQTFTLTTVTEPNPPSEQMSTDELFLKSLLPDITGMTKDQKRKFKIRVLTLIDEILS</sequence>
<dbReference type="Pfam" id="PF02944">
    <property type="entry name" value="BESS"/>
    <property type="match status" value="1"/>
</dbReference>